<protein>
    <submittedName>
        <fullName evidence="1">Uncharacterized protein</fullName>
    </submittedName>
</protein>
<evidence type="ECO:0000313" key="2">
    <source>
        <dbReference type="Proteomes" id="UP000054636"/>
    </source>
</evidence>
<dbReference type="Pfam" id="PF17659">
    <property type="entry name" value="RADX"/>
    <property type="match status" value="1"/>
</dbReference>
<sequence>MNNRQGIISNLNPPMLGAIRVKSKVLNLGDPNISNPFPFAFNAVVVDATGVFEVMFFGAMCAKYYLSLHEGDLLSFRGYSSVNPRELQWMATTSPLVSYPNDSSGIVYHVPKKYWKFLELAKIAPRLLADASLSSQQPGSWHLHQLCPSWLECNFVTTLNTQYWGKNAGDLDAMYFDFVGVLSNVGRICRKRKLDEGSSEVTEYRWIKMIDSSSSHELVIKLAEYSQPAVFRSLEAGNTLMITKLQWVILPDKRIQYAKTSTFSVLRMNEAVIPFHSLEECSLNVYFANNVNKNAVLASRKALGESKLSAHIEKKYRPRNRLPTSTEEFKEAFNLDRPAVKGSVKSVTPPKALPLIRLLPTAVVDEMYTKSFNDGPARSTRSKMPTLSLEFVEEYLVSSERGFFFSLQLYRDGIGHVTWEVDAILALP</sequence>
<dbReference type="InterPro" id="IPR040893">
    <property type="entry name" value="RADX"/>
</dbReference>
<dbReference type="PANTHER" id="PTHR14944">
    <property type="entry name" value="RPA-RELATED PROTEIN RADX"/>
    <property type="match status" value="1"/>
</dbReference>
<organism evidence="1 2">
    <name type="scientific">Phytophthora nicotianae</name>
    <name type="common">Potato buckeye rot agent</name>
    <name type="synonym">Phytophthora parasitica</name>
    <dbReference type="NCBI Taxonomy" id="4792"/>
    <lineage>
        <taxon>Eukaryota</taxon>
        <taxon>Sar</taxon>
        <taxon>Stramenopiles</taxon>
        <taxon>Oomycota</taxon>
        <taxon>Peronosporomycetes</taxon>
        <taxon>Peronosporales</taxon>
        <taxon>Peronosporaceae</taxon>
        <taxon>Phytophthora</taxon>
    </lineage>
</organism>
<accession>A0A0W8DU18</accession>
<name>A0A0W8DU18_PHYNI</name>
<evidence type="ECO:0000313" key="1">
    <source>
        <dbReference type="EMBL" id="KUF99857.1"/>
    </source>
</evidence>
<dbReference type="AlphaFoldDB" id="A0A0W8DU18"/>
<dbReference type="GO" id="GO:0003697">
    <property type="term" value="F:single-stranded DNA binding"/>
    <property type="evidence" value="ECO:0007669"/>
    <property type="project" value="InterPro"/>
</dbReference>
<reference evidence="1 2" key="1">
    <citation type="submission" date="2015-11" db="EMBL/GenBank/DDBJ databases">
        <title>Genomes and virulence difference between two physiological races of Phytophthora nicotianae.</title>
        <authorList>
            <person name="Liu H."/>
            <person name="Ma X."/>
            <person name="Yu H."/>
            <person name="Fang D."/>
            <person name="Li Y."/>
            <person name="Wang X."/>
            <person name="Wang W."/>
            <person name="Dong Y."/>
            <person name="Xiao B."/>
        </authorList>
    </citation>
    <scope>NUCLEOTIDE SEQUENCE [LARGE SCALE GENOMIC DNA]</scope>
    <source>
        <strain evidence="2">race 1</strain>
    </source>
</reference>
<dbReference type="PANTHER" id="PTHR14944:SF2">
    <property type="entry name" value="RPA-RELATED PROTEIN RADX"/>
    <property type="match status" value="1"/>
</dbReference>
<dbReference type="EMBL" id="LNFP01000011">
    <property type="protein sequence ID" value="KUF99857.1"/>
    <property type="molecule type" value="Genomic_DNA"/>
</dbReference>
<dbReference type="Proteomes" id="UP000054636">
    <property type="component" value="Unassembled WGS sequence"/>
</dbReference>
<gene>
    <name evidence="1" type="ORF">AM588_10010311</name>
</gene>
<proteinExistence type="predicted"/>
<comment type="caution">
    <text evidence="1">The sequence shown here is derived from an EMBL/GenBank/DDBJ whole genome shotgun (WGS) entry which is preliminary data.</text>
</comment>